<proteinExistence type="predicted"/>
<dbReference type="Proteomes" id="UP000242705">
    <property type="component" value="Unassembled WGS sequence"/>
</dbReference>
<comment type="caution">
    <text evidence="1">The sequence shown here is derived from an EMBL/GenBank/DDBJ whole genome shotgun (WGS) entry which is preliminary data.</text>
</comment>
<organism evidence="1 2">
    <name type="scientific">Sulfobacillus thermosulfidooxidans</name>
    <dbReference type="NCBI Taxonomy" id="28034"/>
    <lineage>
        <taxon>Bacteria</taxon>
        <taxon>Bacillati</taxon>
        <taxon>Bacillota</taxon>
        <taxon>Clostridia</taxon>
        <taxon>Eubacteriales</taxon>
        <taxon>Clostridiales Family XVII. Incertae Sedis</taxon>
        <taxon>Sulfobacillus</taxon>
    </lineage>
</organism>
<sequence length="202" mass="22505">MKKFWSHRFGKPLTISVVIAGLSVLVLNLDSLFQPVHIAHHSSFLLNTKHPLVTTPVSKASPDYLSFVVPEKDFTITEQGHQGMATWIMPAKPPFTSGTEVVLWGWPNATLATYRHQSPQILGKTTVKSDSRTLSIIFALPRSWPSVHEVFQMEVIEPNHPNLKSPPYGQLPEVPWAALLPFIVLAGFGFKFYHDGKKSPSA</sequence>
<protein>
    <submittedName>
        <fullName evidence="1">Uncharacterized protein</fullName>
    </submittedName>
</protein>
<reference evidence="1 2" key="1">
    <citation type="journal article" date="2014" name="BMC Genomics">
        <title>Comparison of environmental and isolate Sulfobacillus genomes reveals diverse carbon, sulfur, nitrogen, and hydrogen metabolisms.</title>
        <authorList>
            <person name="Justice N.B."/>
            <person name="Norman A."/>
            <person name="Brown C.T."/>
            <person name="Singh A."/>
            <person name="Thomas B.C."/>
            <person name="Banfield J.F."/>
        </authorList>
    </citation>
    <scope>NUCLEOTIDE SEQUENCE [LARGE SCALE GENOMIC DNA]</scope>
    <source>
        <strain evidence="1">AMDSBA5</strain>
    </source>
</reference>
<dbReference type="AlphaFoldDB" id="A0A2T2X2R4"/>
<evidence type="ECO:0000313" key="1">
    <source>
        <dbReference type="EMBL" id="PSR28785.1"/>
    </source>
</evidence>
<evidence type="ECO:0000313" key="2">
    <source>
        <dbReference type="Proteomes" id="UP000242705"/>
    </source>
</evidence>
<accession>A0A2T2X2R4</accession>
<dbReference type="EMBL" id="PXYX01000005">
    <property type="protein sequence ID" value="PSR28785.1"/>
    <property type="molecule type" value="Genomic_DNA"/>
</dbReference>
<name>A0A2T2X2R4_SULTH</name>
<gene>
    <name evidence="1" type="ORF">C7B47_03955</name>
</gene>